<dbReference type="InterPro" id="IPR051708">
    <property type="entry name" value="Plant_Aspart_Prot_A1"/>
</dbReference>
<dbReference type="InterPro" id="IPR033121">
    <property type="entry name" value="PEPTIDASE_A1"/>
</dbReference>
<dbReference type="CDD" id="cd05476">
    <property type="entry name" value="pepsin_A_like_plant"/>
    <property type="match status" value="1"/>
</dbReference>
<keyword evidence="6" id="KW-0732">Signal</keyword>
<evidence type="ECO:0000256" key="4">
    <source>
        <dbReference type="ARBA" id="ARBA00022801"/>
    </source>
</evidence>
<gene>
    <name evidence="8" type="ORF">OSB04_003759</name>
</gene>
<dbReference type="GO" id="GO:0006508">
    <property type="term" value="P:proteolysis"/>
    <property type="evidence" value="ECO:0007669"/>
    <property type="project" value="UniProtKB-KW"/>
</dbReference>
<dbReference type="Pfam" id="PF14543">
    <property type="entry name" value="TAXi_N"/>
    <property type="match status" value="1"/>
</dbReference>
<dbReference type="Pfam" id="PF14541">
    <property type="entry name" value="TAXi_C"/>
    <property type="match status" value="1"/>
</dbReference>
<dbReference type="InterPro" id="IPR032799">
    <property type="entry name" value="TAXi_C"/>
</dbReference>
<dbReference type="PANTHER" id="PTHR47967:SF128">
    <property type="entry name" value="ASPARTIC PROTEINASE CDR1-LIKE"/>
    <property type="match status" value="1"/>
</dbReference>
<dbReference type="InterPro" id="IPR034161">
    <property type="entry name" value="Pepsin-like_plant"/>
</dbReference>
<keyword evidence="3" id="KW-0064">Aspartyl protease</keyword>
<dbReference type="PROSITE" id="PS51767">
    <property type="entry name" value="PEPTIDASE_A1"/>
    <property type="match status" value="1"/>
</dbReference>
<keyword evidence="9" id="KW-1185">Reference proteome</keyword>
<organism evidence="8 9">
    <name type="scientific">Centaurea solstitialis</name>
    <name type="common">yellow star-thistle</name>
    <dbReference type="NCBI Taxonomy" id="347529"/>
    <lineage>
        <taxon>Eukaryota</taxon>
        <taxon>Viridiplantae</taxon>
        <taxon>Streptophyta</taxon>
        <taxon>Embryophyta</taxon>
        <taxon>Tracheophyta</taxon>
        <taxon>Spermatophyta</taxon>
        <taxon>Magnoliopsida</taxon>
        <taxon>eudicotyledons</taxon>
        <taxon>Gunneridae</taxon>
        <taxon>Pentapetalae</taxon>
        <taxon>asterids</taxon>
        <taxon>campanulids</taxon>
        <taxon>Asterales</taxon>
        <taxon>Asteraceae</taxon>
        <taxon>Carduoideae</taxon>
        <taxon>Cardueae</taxon>
        <taxon>Centaureinae</taxon>
        <taxon>Centaurea</taxon>
    </lineage>
</organism>
<evidence type="ECO:0000313" key="8">
    <source>
        <dbReference type="EMBL" id="KAJ9567793.1"/>
    </source>
</evidence>
<dbReference type="Gene3D" id="2.40.70.10">
    <property type="entry name" value="Acid Proteases"/>
    <property type="match status" value="2"/>
</dbReference>
<keyword evidence="5" id="KW-0325">Glycoprotein</keyword>
<evidence type="ECO:0000259" key="7">
    <source>
        <dbReference type="PROSITE" id="PS51767"/>
    </source>
</evidence>
<dbReference type="InterPro" id="IPR001969">
    <property type="entry name" value="Aspartic_peptidase_AS"/>
</dbReference>
<evidence type="ECO:0000256" key="5">
    <source>
        <dbReference type="ARBA" id="ARBA00023180"/>
    </source>
</evidence>
<dbReference type="PROSITE" id="PS00141">
    <property type="entry name" value="ASP_PROTEASE"/>
    <property type="match status" value="1"/>
</dbReference>
<evidence type="ECO:0000256" key="6">
    <source>
        <dbReference type="SAM" id="SignalP"/>
    </source>
</evidence>
<evidence type="ECO:0000313" key="9">
    <source>
        <dbReference type="Proteomes" id="UP001172457"/>
    </source>
</evidence>
<dbReference type="FunFam" id="2.40.70.10:FF:000031">
    <property type="entry name" value="Aspartyl protease AED1"/>
    <property type="match status" value="1"/>
</dbReference>
<evidence type="ECO:0000256" key="1">
    <source>
        <dbReference type="ARBA" id="ARBA00007447"/>
    </source>
</evidence>
<proteinExistence type="inferred from homology"/>
<feature type="domain" description="Peptidase A1" evidence="7">
    <location>
        <begin position="97"/>
        <end position="437"/>
    </location>
</feature>
<sequence>MKTLALLSLLITVSVSLSNAGRHYGGVGGSHRNGGGFTTDLIPRDSPLSPLYNPAYTRTDRLQNAFLQSVSRASRFSKREGLTSDVEADISSISGGYVMHIQIGTPPVEVVGVADTGSDLTWAQCQPCKNCYNQTGLPFLQPNASSTYRAVSCKSTACDLETSWYSCGSKNVCQYLIQYGDQSYTRGDLANDTFSIGSTQLKSTVFGCGRDNKGTFSADTSGLIGLGPGPLSIINQLNDTIQGKFSYCLVPMFTNCTNATGKIHFGDQAVVSGPGVVSTPLKTTIPSSYYYLVLEHVSVGARKLPYKSTNAIKDVGSDLKNIVIDSGTTLTILPRIFHDELTTALTDVIGGETVPDPQGILDLCYKDLDLGRVPKITFGFTGAAVEVPPENAFLEVENGVSCLTIVPSEGFAIFGNLIQQNFLVGYDLVMSKVVKIAILIVGSYDPTIPHLKTLPDRIWDRNTIGSQVEPINQRENQEPSLETVAVDPEPSSEITRQPSLHRQLSLDSITVKSRDPSSSRIVAIENHRRCPEPPLLLSRTTT</sequence>
<evidence type="ECO:0000256" key="3">
    <source>
        <dbReference type="ARBA" id="ARBA00022750"/>
    </source>
</evidence>
<evidence type="ECO:0000256" key="2">
    <source>
        <dbReference type="ARBA" id="ARBA00022670"/>
    </source>
</evidence>
<dbReference type="GO" id="GO:0004190">
    <property type="term" value="F:aspartic-type endopeptidase activity"/>
    <property type="evidence" value="ECO:0007669"/>
    <property type="project" value="UniProtKB-KW"/>
</dbReference>
<dbReference type="InterPro" id="IPR021109">
    <property type="entry name" value="Peptidase_aspartic_dom_sf"/>
</dbReference>
<keyword evidence="2" id="KW-0645">Protease</keyword>
<comment type="similarity">
    <text evidence="1">Belongs to the peptidase A1 family.</text>
</comment>
<dbReference type="SUPFAM" id="SSF50630">
    <property type="entry name" value="Acid proteases"/>
    <property type="match status" value="1"/>
</dbReference>
<dbReference type="EMBL" id="JARYMX010000001">
    <property type="protein sequence ID" value="KAJ9567793.1"/>
    <property type="molecule type" value="Genomic_DNA"/>
</dbReference>
<dbReference type="AlphaFoldDB" id="A0AA38TVI0"/>
<dbReference type="InterPro" id="IPR032861">
    <property type="entry name" value="TAXi_N"/>
</dbReference>
<comment type="caution">
    <text evidence="8">The sequence shown here is derived from an EMBL/GenBank/DDBJ whole genome shotgun (WGS) entry which is preliminary data.</text>
</comment>
<dbReference type="Proteomes" id="UP001172457">
    <property type="component" value="Chromosome 1"/>
</dbReference>
<accession>A0AA38TVI0</accession>
<keyword evidence="4" id="KW-0378">Hydrolase</keyword>
<dbReference type="GO" id="GO:0005576">
    <property type="term" value="C:extracellular region"/>
    <property type="evidence" value="ECO:0007669"/>
    <property type="project" value="TreeGrafter"/>
</dbReference>
<name>A0AA38TVI0_9ASTR</name>
<reference evidence="8" key="1">
    <citation type="submission" date="2023-03" db="EMBL/GenBank/DDBJ databases">
        <title>Chromosome-scale reference genome and RAD-based genetic map of yellow starthistle (Centaurea solstitialis) reveal putative structural variation and QTLs associated with invader traits.</title>
        <authorList>
            <person name="Reatini B."/>
            <person name="Cang F.A."/>
            <person name="Jiang Q."/>
            <person name="Mckibben M.T.W."/>
            <person name="Barker M.S."/>
            <person name="Rieseberg L.H."/>
            <person name="Dlugosch K.M."/>
        </authorList>
    </citation>
    <scope>NUCLEOTIDE SEQUENCE</scope>
    <source>
        <strain evidence="8">CAN-66</strain>
        <tissue evidence="8">Leaf</tissue>
    </source>
</reference>
<feature type="signal peptide" evidence="6">
    <location>
        <begin position="1"/>
        <end position="20"/>
    </location>
</feature>
<protein>
    <recommendedName>
        <fullName evidence="7">Peptidase A1 domain-containing protein</fullName>
    </recommendedName>
</protein>
<feature type="chain" id="PRO_5041290138" description="Peptidase A1 domain-containing protein" evidence="6">
    <location>
        <begin position="21"/>
        <end position="542"/>
    </location>
</feature>
<dbReference type="PANTHER" id="PTHR47967">
    <property type="entry name" value="OS07G0603500 PROTEIN-RELATED"/>
    <property type="match status" value="1"/>
</dbReference>